<comment type="caution">
    <text evidence="1">The sequence shown here is derived from an EMBL/GenBank/DDBJ whole genome shotgun (WGS) entry which is preliminary data.</text>
</comment>
<protein>
    <submittedName>
        <fullName evidence="1">Uncharacterized protein</fullName>
    </submittedName>
</protein>
<gene>
    <name evidence="1" type="ORF">NPIL_4821</name>
</gene>
<dbReference type="Proteomes" id="UP000887013">
    <property type="component" value="Unassembled WGS sequence"/>
</dbReference>
<organism evidence="1 2">
    <name type="scientific">Nephila pilipes</name>
    <name type="common">Giant wood spider</name>
    <name type="synonym">Nephila maculata</name>
    <dbReference type="NCBI Taxonomy" id="299642"/>
    <lineage>
        <taxon>Eukaryota</taxon>
        <taxon>Metazoa</taxon>
        <taxon>Ecdysozoa</taxon>
        <taxon>Arthropoda</taxon>
        <taxon>Chelicerata</taxon>
        <taxon>Arachnida</taxon>
        <taxon>Araneae</taxon>
        <taxon>Araneomorphae</taxon>
        <taxon>Entelegynae</taxon>
        <taxon>Araneoidea</taxon>
        <taxon>Nephilidae</taxon>
        <taxon>Nephila</taxon>
    </lineage>
</organism>
<keyword evidence="2" id="KW-1185">Reference proteome</keyword>
<name>A0A8X6TIR5_NEPPI</name>
<dbReference type="EMBL" id="BMAW01104545">
    <property type="protein sequence ID" value="GFT15023.1"/>
    <property type="molecule type" value="Genomic_DNA"/>
</dbReference>
<evidence type="ECO:0000313" key="2">
    <source>
        <dbReference type="Proteomes" id="UP000887013"/>
    </source>
</evidence>
<reference evidence="1" key="1">
    <citation type="submission" date="2020-08" db="EMBL/GenBank/DDBJ databases">
        <title>Multicomponent nature underlies the extraordinary mechanical properties of spider dragline silk.</title>
        <authorList>
            <person name="Kono N."/>
            <person name="Nakamura H."/>
            <person name="Mori M."/>
            <person name="Yoshida Y."/>
            <person name="Ohtoshi R."/>
            <person name="Malay A.D."/>
            <person name="Moran D.A.P."/>
            <person name="Tomita M."/>
            <person name="Numata K."/>
            <person name="Arakawa K."/>
        </authorList>
    </citation>
    <scope>NUCLEOTIDE SEQUENCE</scope>
</reference>
<sequence length="72" mass="8133">MRTPVSNPESAVPPFLLFSLPYVIESEQTRILQFVHCGTTFALKMDSGKLNILYQALNVNNLSSFSFVSLFY</sequence>
<dbReference type="AlphaFoldDB" id="A0A8X6TIR5"/>
<evidence type="ECO:0000313" key="1">
    <source>
        <dbReference type="EMBL" id="GFT15023.1"/>
    </source>
</evidence>
<proteinExistence type="predicted"/>
<accession>A0A8X6TIR5</accession>